<proteinExistence type="predicted"/>
<evidence type="ECO:0000313" key="2">
    <source>
        <dbReference type="Proteomes" id="UP000821865"/>
    </source>
</evidence>
<protein>
    <submittedName>
        <fullName evidence="1">Uncharacterized protein</fullName>
    </submittedName>
</protein>
<gene>
    <name evidence="1" type="ORF">HPB49_006939</name>
</gene>
<dbReference type="Proteomes" id="UP000821865">
    <property type="component" value="Chromosome 5"/>
</dbReference>
<organism evidence="1 2">
    <name type="scientific">Dermacentor silvarum</name>
    <name type="common">Tick</name>
    <dbReference type="NCBI Taxonomy" id="543639"/>
    <lineage>
        <taxon>Eukaryota</taxon>
        <taxon>Metazoa</taxon>
        <taxon>Ecdysozoa</taxon>
        <taxon>Arthropoda</taxon>
        <taxon>Chelicerata</taxon>
        <taxon>Arachnida</taxon>
        <taxon>Acari</taxon>
        <taxon>Parasitiformes</taxon>
        <taxon>Ixodida</taxon>
        <taxon>Ixodoidea</taxon>
        <taxon>Ixodidae</taxon>
        <taxon>Rhipicephalinae</taxon>
        <taxon>Dermacentor</taxon>
    </lineage>
</organism>
<sequence>MGSYCIKEPALATLLAPTKLEESDVAFTLFSPTVERNALAEASDPVGYEELVILGGFSEDAAHQTSITGSFTVFGMEVWLTLLGCLAVLGLIASLAPNSEHEFLFDFKNNVFRLLAILFLECKYTFACLEEKPSPRTPRQSSARIVIAFWWLAMLVLTNFFTGEMKAALTVRQPSGHRVDTAAQLAARDDMDAYTMRGTVYHLVLAHSPREQDRQVASKLKPSFRVPYRRLYSPSVLDEVANGKAVILADRTSATYQITKACRSYPGHEFYFGRERLFSHMFVVYYGRHRERALVNVMKQWNKRMNWLTEAGVVRKWHDDSESLAGEFSRCPKIRMGEAEQLDFEHHRPIFVLILAGHALALVAFLAEMLLAWRIAAPPGASRSPPPPRTLTSRTRVKD</sequence>
<reference evidence="1" key="1">
    <citation type="submission" date="2020-05" db="EMBL/GenBank/DDBJ databases">
        <title>Large-scale comparative analyses of tick genomes elucidate their genetic diversity and vector capacities.</title>
        <authorList>
            <person name="Jia N."/>
            <person name="Wang J."/>
            <person name="Shi W."/>
            <person name="Du L."/>
            <person name="Sun Y."/>
            <person name="Zhan W."/>
            <person name="Jiang J."/>
            <person name="Wang Q."/>
            <person name="Zhang B."/>
            <person name="Ji P."/>
            <person name="Sakyi L.B."/>
            <person name="Cui X."/>
            <person name="Yuan T."/>
            <person name="Jiang B."/>
            <person name="Yang W."/>
            <person name="Lam T.T.-Y."/>
            <person name="Chang Q."/>
            <person name="Ding S."/>
            <person name="Wang X."/>
            <person name="Zhu J."/>
            <person name="Ruan X."/>
            <person name="Zhao L."/>
            <person name="Wei J."/>
            <person name="Que T."/>
            <person name="Du C."/>
            <person name="Cheng J."/>
            <person name="Dai P."/>
            <person name="Han X."/>
            <person name="Huang E."/>
            <person name="Gao Y."/>
            <person name="Liu J."/>
            <person name="Shao H."/>
            <person name="Ye R."/>
            <person name="Li L."/>
            <person name="Wei W."/>
            <person name="Wang X."/>
            <person name="Wang C."/>
            <person name="Yang T."/>
            <person name="Huo Q."/>
            <person name="Li W."/>
            <person name="Guo W."/>
            <person name="Chen H."/>
            <person name="Zhou L."/>
            <person name="Ni X."/>
            <person name="Tian J."/>
            <person name="Zhou Y."/>
            <person name="Sheng Y."/>
            <person name="Liu T."/>
            <person name="Pan Y."/>
            <person name="Xia L."/>
            <person name="Li J."/>
            <person name="Zhao F."/>
            <person name="Cao W."/>
        </authorList>
    </citation>
    <scope>NUCLEOTIDE SEQUENCE</scope>
    <source>
        <strain evidence="1">Dsil-2018</strain>
    </source>
</reference>
<keyword evidence="2" id="KW-1185">Reference proteome</keyword>
<name>A0ACB8CQD2_DERSI</name>
<evidence type="ECO:0000313" key="1">
    <source>
        <dbReference type="EMBL" id="KAH7949276.1"/>
    </source>
</evidence>
<comment type="caution">
    <text evidence="1">The sequence shown here is derived from an EMBL/GenBank/DDBJ whole genome shotgun (WGS) entry which is preliminary data.</text>
</comment>
<dbReference type="EMBL" id="CM023474">
    <property type="protein sequence ID" value="KAH7949276.1"/>
    <property type="molecule type" value="Genomic_DNA"/>
</dbReference>
<accession>A0ACB8CQD2</accession>